<proteinExistence type="predicted"/>
<comment type="caution">
    <text evidence="4">The sequence shown here is derived from an EMBL/GenBank/DDBJ whole genome shotgun (WGS) entry which is preliminary data.</text>
</comment>
<dbReference type="GO" id="GO:0016853">
    <property type="term" value="F:isomerase activity"/>
    <property type="evidence" value="ECO:0007669"/>
    <property type="project" value="UniProtKB-KW"/>
</dbReference>
<dbReference type="PANTHER" id="PTHR43489:SF7">
    <property type="entry name" value="3-DEHYDRO-D-GULOSIDE 4-EPIMERASE-RELATED"/>
    <property type="match status" value="1"/>
</dbReference>
<evidence type="ECO:0000259" key="3">
    <source>
        <dbReference type="Pfam" id="PF01261"/>
    </source>
</evidence>
<dbReference type="Gene3D" id="3.20.20.150">
    <property type="entry name" value="Divalent-metal-dependent TIM barrel enzymes"/>
    <property type="match status" value="1"/>
</dbReference>
<keyword evidence="5" id="KW-1185">Reference proteome</keyword>
<dbReference type="Pfam" id="PF01261">
    <property type="entry name" value="AP_endonuc_2"/>
    <property type="match status" value="1"/>
</dbReference>
<keyword evidence="2" id="KW-0119">Carbohydrate metabolism</keyword>
<evidence type="ECO:0000313" key="4">
    <source>
        <dbReference type="EMBL" id="GHF13197.1"/>
    </source>
</evidence>
<sequence>MSFRLAAQEWMLEGDTLEQKFAFALSVGFDGIELGAVGAGEFERRAEELSAARDAGVVMPSAVVLPSAFLGDFDPGRRRVAIGELAGFLRTLGHAGAHGIVCPNSFGVFSAKLPPFDPPRSDEDSRALLLDALRQALVTSADVDTVIYLEPLNRYEDYLIHTLADASSVVDELADPRLRVIADTFHMSIEEADVGQAIRDAGDRIAHVQLGDSNRLEPGAGHYDWDETLAALDDIGYDGWLAMECGLSGPPADVLPRVAGLLKR</sequence>
<reference evidence="4" key="2">
    <citation type="submission" date="2020-09" db="EMBL/GenBank/DDBJ databases">
        <authorList>
            <person name="Sun Q."/>
            <person name="Zhou Y."/>
        </authorList>
    </citation>
    <scope>NUCLEOTIDE SEQUENCE</scope>
    <source>
        <strain evidence="4">CGMCC 1.16548</strain>
    </source>
</reference>
<dbReference type="RefSeq" id="WP_191282619.1">
    <property type="nucleotide sequence ID" value="NZ_BNAI01000002.1"/>
</dbReference>
<dbReference type="EMBL" id="BNAI01000002">
    <property type="protein sequence ID" value="GHF13197.1"/>
    <property type="molecule type" value="Genomic_DNA"/>
</dbReference>
<feature type="domain" description="Xylose isomerase-like TIM barrel" evidence="3">
    <location>
        <begin position="21"/>
        <end position="255"/>
    </location>
</feature>
<dbReference type="PANTHER" id="PTHR43489">
    <property type="entry name" value="ISOMERASE"/>
    <property type="match status" value="1"/>
</dbReference>
<accession>A0A8J3GPU3</accession>
<dbReference type="InterPro" id="IPR036237">
    <property type="entry name" value="Xyl_isomerase-like_sf"/>
</dbReference>
<gene>
    <name evidence="4" type="ORF">GCM10011600_12500</name>
</gene>
<name>A0A8J3GPU3_9MICO</name>
<evidence type="ECO:0000256" key="1">
    <source>
        <dbReference type="ARBA" id="ARBA00023235"/>
    </source>
</evidence>
<dbReference type="SUPFAM" id="SSF51658">
    <property type="entry name" value="Xylose isomerase-like"/>
    <property type="match status" value="1"/>
</dbReference>
<dbReference type="Proteomes" id="UP000617531">
    <property type="component" value="Unassembled WGS sequence"/>
</dbReference>
<keyword evidence="1 4" id="KW-0413">Isomerase</keyword>
<reference evidence="4" key="1">
    <citation type="journal article" date="2014" name="Int. J. Syst. Evol. Microbiol.">
        <title>Complete genome sequence of Corynebacterium casei LMG S-19264T (=DSM 44701T), isolated from a smear-ripened cheese.</title>
        <authorList>
            <consortium name="US DOE Joint Genome Institute (JGI-PGF)"/>
            <person name="Walter F."/>
            <person name="Albersmeier A."/>
            <person name="Kalinowski J."/>
            <person name="Ruckert C."/>
        </authorList>
    </citation>
    <scope>NUCLEOTIDE SEQUENCE</scope>
    <source>
        <strain evidence="4">CGMCC 1.16548</strain>
    </source>
</reference>
<evidence type="ECO:0000313" key="5">
    <source>
        <dbReference type="Proteomes" id="UP000617531"/>
    </source>
</evidence>
<evidence type="ECO:0000256" key="2">
    <source>
        <dbReference type="ARBA" id="ARBA00023277"/>
    </source>
</evidence>
<organism evidence="4 5">
    <name type="scientific">Pseudolysinimonas yzui</name>
    <dbReference type="NCBI Taxonomy" id="2708254"/>
    <lineage>
        <taxon>Bacteria</taxon>
        <taxon>Bacillati</taxon>
        <taxon>Actinomycetota</taxon>
        <taxon>Actinomycetes</taxon>
        <taxon>Micrococcales</taxon>
        <taxon>Microbacteriaceae</taxon>
        <taxon>Pseudolysinimonas</taxon>
    </lineage>
</organism>
<dbReference type="InterPro" id="IPR013022">
    <property type="entry name" value="Xyl_isomerase-like_TIM-brl"/>
</dbReference>
<dbReference type="InterPro" id="IPR050417">
    <property type="entry name" value="Sugar_Epim/Isomerase"/>
</dbReference>
<dbReference type="AlphaFoldDB" id="A0A8J3GPU3"/>
<protein>
    <submittedName>
        <fullName evidence="4">Xylose isomerase</fullName>
    </submittedName>
</protein>